<dbReference type="SUPFAM" id="SSF50685">
    <property type="entry name" value="Barwin-like endoglucanases"/>
    <property type="match status" value="1"/>
</dbReference>
<dbReference type="AlphaFoldDB" id="A0AAE8MRY1"/>
<feature type="chain" id="PRO_5042153730" description="cellulase" evidence="9">
    <location>
        <begin position="17"/>
        <end position="242"/>
    </location>
</feature>
<dbReference type="Proteomes" id="UP001187682">
    <property type="component" value="Unassembled WGS sequence"/>
</dbReference>
<keyword evidence="5" id="KW-0136">Cellulose degradation</keyword>
<comment type="catalytic activity">
    <reaction evidence="1">
        <text>Endohydrolysis of (1-&gt;4)-beta-D-glucosidic linkages in cellulose, lichenin and cereal beta-D-glucans.</text>
        <dbReference type="EC" id="3.2.1.4"/>
    </reaction>
</comment>
<feature type="domain" description="Glycosyl hydrolases family 45 active site" evidence="10">
    <location>
        <begin position="29"/>
        <end position="240"/>
    </location>
</feature>
<evidence type="ECO:0000313" key="11">
    <source>
        <dbReference type="EMBL" id="SPN98618.1"/>
    </source>
</evidence>
<evidence type="ECO:0000256" key="8">
    <source>
        <dbReference type="ARBA" id="ARBA00023326"/>
    </source>
</evidence>
<keyword evidence="7" id="KW-0326">Glycosidase</keyword>
<evidence type="ECO:0000259" key="10">
    <source>
        <dbReference type="Pfam" id="PF02015"/>
    </source>
</evidence>
<feature type="signal peptide" evidence="9">
    <location>
        <begin position="1"/>
        <end position="16"/>
    </location>
</feature>
<evidence type="ECO:0000256" key="1">
    <source>
        <dbReference type="ARBA" id="ARBA00000966"/>
    </source>
</evidence>
<protein>
    <recommendedName>
        <fullName evidence="3">cellulase</fullName>
        <ecNumber evidence="3">3.2.1.4</ecNumber>
    </recommendedName>
</protein>
<keyword evidence="12" id="KW-1185">Reference proteome</keyword>
<comment type="caution">
    <text evidence="11">The sequence shown here is derived from an EMBL/GenBank/DDBJ whole genome shotgun (WGS) entry which is preliminary data.</text>
</comment>
<dbReference type="Gene3D" id="2.40.40.10">
    <property type="entry name" value="RlpA-like domain"/>
    <property type="match status" value="1"/>
</dbReference>
<keyword evidence="8" id="KW-0624">Polysaccharide degradation</keyword>
<evidence type="ECO:0000313" key="12">
    <source>
        <dbReference type="Proteomes" id="UP001187682"/>
    </source>
</evidence>
<evidence type="ECO:0000256" key="5">
    <source>
        <dbReference type="ARBA" id="ARBA00023001"/>
    </source>
</evidence>
<dbReference type="GO" id="GO:0030245">
    <property type="term" value="P:cellulose catabolic process"/>
    <property type="evidence" value="ECO:0007669"/>
    <property type="project" value="UniProtKB-KW"/>
</dbReference>
<proteinExistence type="inferred from homology"/>
<evidence type="ECO:0000256" key="3">
    <source>
        <dbReference type="ARBA" id="ARBA00012601"/>
    </source>
</evidence>
<evidence type="ECO:0000256" key="2">
    <source>
        <dbReference type="ARBA" id="ARBA00007793"/>
    </source>
</evidence>
<keyword evidence="4" id="KW-0378">Hydrolase</keyword>
<gene>
    <name evidence="11" type="ORF">DNG_01663</name>
</gene>
<keyword evidence="6" id="KW-0119">Carbohydrate metabolism</keyword>
<reference evidence="11" key="1">
    <citation type="submission" date="2018-03" db="EMBL/GenBank/DDBJ databases">
        <authorList>
            <person name="Guldener U."/>
        </authorList>
    </citation>
    <scope>NUCLEOTIDE SEQUENCE</scope>
</reference>
<keyword evidence="9" id="KW-0732">Signal</keyword>
<evidence type="ECO:0000256" key="6">
    <source>
        <dbReference type="ARBA" id="ARBA00023277"/>
    </source>
</evidence>
<organism evidence="11 12">
    <name type="scientific">Cephalotrichum gorgonifer</name>
    <dbReference type="NCBI Taxonomy" id="2041049"/>
    <lineage>
        <taxon>Eukaryota</taxon>
        <taxon>Fungi</taxon>
        <taxon>Dikarya</taxon>
        <taxon>Ascomycota</taxon>
        <taxon>Pezizomycotina</taxon>
        <taxon>Sordariomycetes</taxon>
        <taxon>Hypocreomycetidae</taxon>
        <taxon>Microascales</taxon>
        <taxon>Microascaceae</taxon>
        <taxon>Cephalotrichum</taxon>
    </lineage>
</organism>
<dbReference type="PANTHER" id="PTHR39730:SF1">
    <property type="entry name" value="ENDOGLUCANASE 1"/>
    <property type="match status" value="1"/>
</dbReference>
<dbReference type="PANTHER" id="PTHR39730">
    <property type="entry name" value="ENDOGLUCANASE 1"/>
    <property type="match status" value="1"/>
</dbReference>
<evidence type="ECO:0000256" key="7">
    <source>
        <dbReference type="ARBA" id="ARBA00023295"/>
    </source>
</evidence>
<evidence type="ECO:0000256" key="9">
    <source>
        <dbReference type="SAM" id="SignalP"/>
    </source>
</evidence>
<dbReference type="Pfam" id="PF02015">
    <property type="entry name" value="Glyco_hydro_45"/>
    <property type="match status" value="1"/>
</dbReference>
<dbReference type="GO" id="GO:0008810">
    <property type="term" value="F:cellulase activity"/>
    <property type="evidence" value="ECO:0007669"/>
    <property type="project" value="UniProtKB-EC"/>
</dbReference>
<evidence type="ECO:0000256" key="4">
    <source>
        <dbReference type="ARBA" id="ARBA00022801"/>
    </source>
</evidence>
<name>A0AAE8MRY1_9PEZI</name>
<sequence length="242" mass="24967">MFVSVILSTLLGVAAAQVQQAVMAKTYTGWDCCKPACANALPLRPDIIATRGAAASCRADNTRFPLQQSLLAASACNGGAAFLCAAYQPVPVSDTLSYGFAILMGGAAGPANPACCRCYEAQWTSGAAAGKKIVVQVVNIAESSGTGNDIGAGDLILITPGGGVGPHPEGCRAQYGQRFANSWGADYGGVTSRENCANLPDDLQGGCYWRYNWAGGEVNGWDIIYQPVTCPSRLTEISGCAA</sequence>
<dbReference type="EMBL" id="ONZQ02000002">
    <property type="protein sequence ID" value="SPN98618.1"/>
    <property type="molecule type" value="Genomic_DNA"/>
</dbReference>
<dbReference type="InterPro" id="IPR000334">
    <property type="entry name" value="Glyco_hydro_45"/>
</dbReference>
<dbReference type="InterPro" id="IPR036908">
    <property type="entry name" value="RlpA-like_sf"/>
</dbReference>
<accession>A0AAE8MRY1</accession>
<dbReference type="InterPro" id="IPR052288">
    <property type="entry name" value="GH45_Enzymes"/>
</dbReference>
<comment type="similarity">
    <text evidence="2">Belongs to the glycosyl hydrolase 45 (cellulase K) family.</text>
</comment>
<dbReference type="EC" id="3.2.1.4" evidence="3"/>